<dbReference type="NCBIfam" id="NF038403">
    <property type="entry name" value="perm_prefix_1"/>
    <property type="match status" value="1"/>
</dbReference>
<accession>A0ABS6U681</accession>
<feature type="transmembrane region" description="Helical" evidence="1">
    <location>
        <begin position="128"/>
        <end position="145"/>
    </location>
</feature>
<gene>
    <name evidence="2" type="ORF">I4I82_08545</name>
</gene>
<keyword evidence="1" id="KW-0472">Membrane</keyword>
<feature type="transmembrane region" description="Helical" evidence="1">
    <location>
        <begin position="157"/>
        <end position="179"/>
    </location>
</feature>
<evidence type="ECO:0000313" key="2">
    <source>
        <dbReference type="EMBL" id="MBW0127733.1"/>
    </source>
</evidence>
<dbReference type="InterPro" id="IPR047928">
    <property type="entry name" value="Perm_prefix_1"/>
</dbReference>
<keyword evidence="3" id="KW-1185">Reference proteome</keyword>
<feature type="transmembrane region" description="Helical" evidence="1">
    <location>
        <begin position="191"/>
        <end position="213"/>
    </location>
</feature>
<proteinExistence type="predicted"/>
<dbReference type="EMBL" id="JADQDF010000001">
    <property type="protein sequence ID" value="MBW0127733.1"/>
    <property type="molecule type" value="Genomic_DNA"/>
</dbReference>
<name>A0ABS6U681_9PSEU</name>
<reference evidence="2 3" key="1">
    <citation type="submission" date="2020-11" db="EMBL/GenBank/DDBJ databases">
        <title>Pseudonocardia abyssalis sp. nov. and Pseudonocardia oceani sp. nov., description and phylogenomic analysis of two novel actinomycetes isolated from the deep Southern Ocean.</title>
        <authorList>
            <person name="Parra J."/>
        </authorList>
    </citation>
    <scope>NUCLEOTIDE SEQUENCE [LARGE SCALE GENOMIC DNA]</scope>
    <source>
        <strain evidence="3">KRD185</strain>
    </source>
</reference>
<evidence type="ECO:0000256" key="1">
    <source>
        <dbReference type="SAM" id="Phobius"/>
    </source>
</evidence>
<protein>
    <submittedName>
        <fullName evidence="2">Uncharacterized protein</fullName>
    </submittedName>
</protein>
<dbReference type="RefSeq" id="WP_218593022.1">
    <property type="nucleotide sequence ID" value="NZ_JADQDE010000237.1"/>
</dbReference>
<keyword evidence="1" id="KW-1133">Transmembrane helix</keyword>
<comment type="caution">
    <text evidence="2">The sequence shown here is derived from an EMBL/GenBank/DDBJ whole genome shotgun (WGS) entry which is preliminary data.</text>
</comment>
<keyword evidence="1" id="KW-0812">Transmembrane</keyword>
<evidence type="ECO:0000313" key="3">
    <source>
        <dbReference type="Proteomes" id="UP000694300"/>
    </source>
</evidence>
<feature type="transmembrane region" description="Helical" evidence="1">
    <location>
        <begin position="87"/>
        <end position="108"/>
    </location>
</feature>
<sequence>MTGALHTRVLDAHAAALAAVLRGPRGLRDDVVAEVRDGLHDAAAAHRAAGLGDVEAAERAVAEFGSVAELAPQFQDELTTAQARRTALVVVVLFPALLLGWDLLWAAGVGWPSSPSPVVGVLARGQDVASAVITGAGLVLLAATLRRGIRPRPLAAATAAVALLGTTACVATAVVMNLVNGPATAAMLASSPLAGLAFAVTAVLAGTVATSSVRTPRLVRARHS</sequence>
<organism evidence="2 3">
    <name type="scientific">Pseudonocardia oceani</name>
    <dbReference type="NCBI Taxonomy" id="2792013"/>
    <lineage>
        <taxon>Bacteria</taxon>
        <taxon>Bacillati</taxon>
        <taxon>Actinomycetota</taxon>
        <taxon>Actinomycetes</taxon>
        <taxon>Pseudonocardiales</taxon>
        <taxon>Pseudonocardiaceae</taxon>
        <taxon>Pseudonocardia</taxon>
    </lineage>
</organism>
<dbReference type="Proteomes" id="UP000694300">
    <property type="component" value="Unassembled WGS sequence"/>
</dbReference>